<keyword evidence="12" id="KW-1185">Reference proteome</keyword>
<evidence type="ECO:0000256" key="6">
    <source>
        <dbReference type="ARBA" id="ARBA00023315"/>
    </source>
</evidence>
<dbReference type="GO" id="GO:0009086">
    <property type="term" value="P:methionine biosynthetic process"/>
    <property type="evidence" value="ECO:0007669"/>
    <property type="project" value="UniProtKB-UniRule"/>
</dbReference>
<gene>
    <name evidence="7" type="primary">metXA</name>
    <name evidence="10" type="synonym">metX</name>
    <name evidence="10" type="ORF">AWY79_01780</name>
    <name evidence="11" type="ORF">EDC59_10853</name>
</gene>
<dbReference type="OrthoDB" id="9800754at2"/>
<keyword evidence="6 7" id="KW-0012">Acyltransferase</keyword>
<evidence type="ECO:0000256" key="2">
    <source>
        <dbReference type="ARBA" id="ARBA00022490"/>
    </source>
</evidence>
<dbReference type="PANTHER" id="PTHR32268">
    <property type="entry name" value="HOMOSERINE O-ACETYLTRANSFERASE"/>
    <property type="match status" value="1"/>
</dbReference>
<dbReference type="HAMAP" id="MF_00296">
    <property type="entry name" value="MetX_acyltransf"/>
    <property type="match status" value="1"/>
</dbReference>
<dbReference type="FunFam" id="1.10.1740.110:FF:000001">
    <property type="entry name" value="Homoserine O-acetyltransferase"/>
    <property type="match status" value="1"/>
</dbReference>
<keyword evidence="4 7" id="KW-0808">Transferase</keyword>
<keyword evidence="2 7" id="KW-0963">Cytoplasm</keyword>
<dbReference type="Pfam" id="PF00561">
    <property type="entry name" value="Abhydrolase_1"/>
    <property type="match status" value="1"/>
</dbReference>
<dbReference type="EMBL" id="SOBK01000008">
    <property type="protein sequence ID" value="TDT87388.1"/>
    <property type="molecule type" value="Genomic_DNA"/>
</dbReference>
<dbReference type="Gene3D" id="3.40.50.1820">
    <property type="entry name" value="alpha/beta hydrolase"/>
    <property type="match status" value="1"/>
</dbReference>
<evidence type="ECO:0000313" key="13">
    <source>
        <dbReference type="Proteomes" id="UP000295506"/>
    </source>
</evidence>
<name>A0A126QIX7_9BACT</name>
<evidence type="ECO:0000256" key="7">
    <source>
        <dbReference type="HAMAP-Rule" id="MF_00296"/>
    </source>
</evidence>
<comment type="subcellular location">
    <subcellularLocation>
        <location evidence="7">Cytoplasm</location>
    </subcellularLocation>
</comment>
<feature type="binding site" evidence="7">
    <location>
        <position position="232"/>
    </location>
    <ligand>
        <name>substrate</name>
    </ligand>
</feature>
<dbReference type="InterPro" id="IPR029058">
    <property type="entry name" value="AB_hydrolase_fold"/>
</dbReference>
<dbReference type="SUPFAM" id="SSF53474">
    <property type="entry name" value="alpha/beta-Hydrolases"/>
    <property type="match status" value="1"/>
</dbReference>
<evidence type="ECO:0000256" key="5">
    <source>
        <dbReference type="ARBA" id="ARBA00023167"/>
    </source>
</evidence>
<comment type="similarity">
    <text evidence="7">Belongs to the AB hydrolase superfamily. MetX family.</text>
</comment>
<dbReference type="NCBIfam" id="TIGR01392">
    <property type="entry name" value="homoserO_Ac_trn"/>
    <property type="match status" value="1"/>
</dbReference>
<reference evidence="11 13" key="2">
    <citation type="submission" date="2019-03" db="EMBL/GenBank/DDBJ databases">
        <title>Genomic Encyclopedia of Type Strains, Phase IV (KMG-IV): sequencing the most valuable type-strain genomes for metagenomic binning, comparative biology and taxonomic classification.</title>
        <authorList>
            <person name="Goeker M."/>
        </authorList>
    </citation>
    <scope>NUCLEOTIDE SEQUENCE [LARGE SCALE GENOMIC DNA]</scope>
    <source>
        <strain evidence="11 13">DSM 101483</strain>
    </source>
</reference>
<comment type="caution">
    <text evidence="7">Lacks conserved residue(s) required for the propagation of feature annotation.</text>
</comment>
<feature type="active site" evidence="7 8">
    <location>
        <position position="362"/>
    </location>
</feature>
<proteinExistence type="inferred from homology"/>
<feature type="binding site" evidence="7">
    <location>
        <position position="363"/>
    </location>
    <ligand>
        <name>substrate</name>
    </ligand>
</feature>
<dbReference type="AlphaFoldDB" id="A0A126QIX7"/>
<accession>A0A126QIX7</accession>
<dbReference type="NCBIfam" id="NF001209">
    <property type="entry name" value="PRK00175.1"/>
    <property type="match status" value="1"/>
</dbReference>
<dbReference type="PANTHER" id="PTHR32268:SF11">
    <property type="entry name" value="HOMOSERINE O-ACETYLTRANSFERASE"/>
    <property type="match status" value="1"/>
</dbReference>
<reference evidence="10 12" key="1">
    <citation type="journal article" date="2016" name="Front. Microbiol.">
        <title>Genome Sequence of the Piezophilic, Mesophilic Sulfate-Reducing Bacterium Desulfovibrio indicus J2T.</title>
        <authorList>
            <person name="Cao J."/>
            <person name="Maignien L."/>
            <person name="Shao Z."/>
            <person name="Alain K."/>
            <person name="Jebbar M."/>
        </authorList>
    </citation>
    <scope>NUCLEOTIDE SEQUENCE [LARGE SCALE GENOMIC DNA]</scope>
    <source>
        <strain evidence="10 12">J2</strain>
    </source>
</reference>
<dbReference type="InterPro" id="IPR000073">
    <property type="entry name" value="AB_hydrolase_1"/>
</dbReference>
<keyword evidence="3 7" id="KW-0028">Amino-acid biosynthesis</keyword>
<feature type="domain" description="AB hydrolase-1" evidence="9">
    <location>
        <begin position="57"/>
        <end position="366"/>
    </location>
</feature>
<evidence type="ECO:0000259" key="9">
    <source>
        <dbReference type="Pfam" id="PF00561"/>
    </source>
</evidence>
<dbReference type="GO" id="GO:0004414">
    <property type="term" value="F:homoserine O-acetyltransferase activity"/>
    <property type="evidence" value="ECO:0007669"/>
    <property type="project" value="UniProtKB-UniRule"/>
</dbReference>
<comment type="pathway">
    <text evidence="7">Amino-acid biosynthesis; L-methionine biosynthesis via de novo pathway; O-acetyl-L-homoserine from L-homoserine: step 1/1.</text>
</comment>
<evidence type="ECO:0000256" key="8">
    <source>
        <dbReference type="PIRSR" id="PIRSR000443-1"/>
    </source>
</evidence>
<dbReference type="GO" id="GO:0009092">
    <property type="term" value="P:homoserine metabolic process"/>
    <property type="evidence" value="ECO:0007669"/>
    <property type="project" value="TreeGrafter"/>
</dbReference>
<evidence type="ECO:0000313" key="12">
    <source>
        <dbReference type="Proteomes" id="UP000055611"/>
    </source>
</evidence>
<dbReference type="Gene3D" id="1.10.1740.110">
    <property type="match status" value="1"/>
</dbReference>
<dbReference type="PIRSF" id="PIRSF000443">
    <property type="entry name" value="Homoser_Ac_trans"/>
    <property type="match status" value="1"/>
</dbReference>
<dbReference type="Proteomes" id="UP000295506">
    <property type="component" value="Unassembled WGS sequence"/>
</dbReference>
<dbReference type="InterPro" id="IPR008220">
    <property type="entry name" value="HAT_MetX-like"/>
</dbReference>
<evidence type="ECO:0000256" key="3">
    <source>
        <dbReference type="ARBA" id="ARBA00022605"/>
    </source>
</evidence>
<dbReference type="KEGG" id="dej:AWY79_01780"/>
<organism evidence="11 13">
    <name type="scientific">Pseudodesulfovibrio indicus</name>
    <dbReference type="NCBI Taxonomy" id="1716143"/>
    <lineage>
        <taxon>Bacteria</taxon>
        <taxon>Pseudomonadati</taxon>
        <taxon>Thermodesulfobacteriota</taxon>
        <taxon>Desulfovibrionia</taxon>
        <taxon>Desulfovibrionales</taxon>
        <taxon>Desulfovibrionaceae</taxon>
    </lineage>
</organism>
<protein>
    <recommendedName>
        <fullName evidence="7">Homoserine O-acetyltransferase</fullName>
        <shortName evidence="7">HAT</shortName>
        <ecNumber evidence="7">2.3.1.31</ecNumber>
    </recommendedName>
    <alternativeName>
        <fullName evidence="7">Homoserine transacetylase</fullName>
        <shortName evidence="7">HTA</shortName>
    </alternativeName>
</protein>
<comment type="subunit">
    <text evidence="1 7">Homodimer.</text>
</comment>
<evidence type="ECO:0000313" key="10">
    <source>
        <dbReference type="EMBL" id="AMK09931.1"/>
    </source>
</evidence>
<dbReference type="Proteomes" id="UP000055611">
    <property type="component" value="Chromosome"/>
</dbReference>
<dbReference type="EMBL" id="CP014206">
    <property type="protein sequence ID" value="AMK09931.1"/>
    <property type="molecule type" value="Genomic_DNA"/>
</dbReference>
<dbReference type="RefSeq" id="WP_066799535.1">
    <property type="nucleotide sequence ID" value="NZ_CP014206.1"/>
</dbReference>
<sequence length="393" mass="43167">MSEYIDQIETGASVGLVEKRLFTFAGDEPLVLESGRSLGPVTLAYETCGTLNADKSNAILVCHALTGDSHVAGFYAEDDPKPGWWDIMVGPGKPIDTDKFFVICSNVIGGCMGSTGPQSPDPAAGKPYGASFPVVTIGDMVRCQRRLVESLGIGTLLAVVGGSVGGMQVLEWSVRYPHMVRAAVPLATTTKHSAQAIAFNEVARQAIMADPKWNRGDYYETGRPEHGLAVARMVGHITYLSDESMRHKFDRRLQDRVELSFDFEADFQVESYLRYQGNKFVERFDANSFLYLTKAADYFNLENQYGDGSLVAAFSRAQCRYLVVSFTSDWLYPTYQSKTMVKALKKNGLDVSFCEIEAPWGHDAFLLPNTRLSDLLSGFLNKVCARCGIGGCS</sequence>
<comment type="catalytic activity">
    <reaction evidence="7">
        <text>L-homoserine + acetyl-CoA = O-acetyl-L-homoserine + CoA</text>
        <dbReference type="Rhea" id="RHEA:13701"/>
        <dbReference type="ChEBI" id="CHEBI:57287"/>
        <dbReference type="ChEBI" id="CHEBI:57288"/>
        <dbReference type="ChEBI" id="CHEBI:57476"/>
        <dbReference type="ChEBI" id="CHEBI:57716"/>
        <dbReference type="EC" id="2.3.1.31"/>
    </reaction>
</comment>
<keyword evidence="5 7" id="KW-0486">Methionine biosynthesis</keyword>
<feature type="active site" description="Nucleophile" evidence="7 8">
    <location>
        <position position="163"/>
    </location>
</feature>
<evidence type="ECO:0000313" key="11">
    <source>
        <dbReference type="EMBL" id="TDT87388.1"/>
    </source>
</evidence>
<evidence type="ECO:0000256" key="1">
    <source>
        <dbReference type="ARBA" id="ARBA00011738"/>
    </source>
</evidence>
<feature type="active site" evidence="7 8">
    <location>
        <position position="329"/>
    </location>
</feature>
<comment type="function">
    <text evidence="7">Transfers an acetyl group from acetyl-CoA to L-homoserine, forming acetyl-L-homoserine.</text>
</comment>
<dbReference type="GO" id="GO:0005737">
    <property type="term" value="C:cytoplasm"/>
    <property type="evidence" value="ECO:0007669"/>
    <property type="project" value="UniProtKB-SubCell"/>
</dbReference>
<dbReference type="EC" id="2.3.1.31" evidence="7"/>
<evidence type="ECO:0000256" key="4">
    <source>
        <dbReference type="ARBA" id="ARBA00022679"/>
    </source>
</evidence>